<dbReference type="FunFam" id="1.10.3470.10:FF:000001">
    <property type="entry name" value="Vitamin B12 ABC transporter permease BtuC"/>
    <property type="match status" value="1"/>
</dbReference>
<feature type="transmembrane region" description="Helical" evidence="8">
    <location>
        <begin position="208"/>
        <end position="227"/>
    </location>
</feature>
<reference evidence="9 10" key="2">
    <citation type="journal article" date="2011" name="Stand. Genomic Sci.">
        <title>Complete genome sequence of Truepera radiovictrix type strain (RQ-24).</title>
        <authorList>
            <person name="Ivanova N."/>
            <person name="Rohde C."/>
            <person name="Munk C."/>
            <person name="Nolan M."/>
            <person name="Lucas S."/>
            <person name="Del Rio T.G."/>
            <person name="Tice H."/>
            <person name="Deshpande S."/>
            <person name="Cheng J.F."/>
            <person name="Tapia R."/>
            <person name="Han C."/>
            <person name="Goodwin L."/>
            <person name="Pitluck S."/>
            <person name="Liolios K."/>
            <person name="Mavromatis K."/>
            <person name="Mikhailova N."/>
            <person name="Pati A."/>
            <person name="Chen A."/>
            <person name="Palaniappan K."/>
            <person name="Land M."/>
            <person name="Hauser L."/>
            <person name="Chang Y.J."/>
            <person name="Jeffries C.D."/>
            <person name="Brambilla E."/>
            <person name="Rohde M."/>
            <person name="Goker M."/>
            <person name="Tindall B.J."/>
            <person name="Woyke T."/>
            <person name="Bristow J."/>
            <person name="Eisen J.A."/>
            <person name="Markowitz V."/>
            <person name="Hugenholtz P."/>
            <person name="Kyrpides N.C."/>
            <person name="Klenk H.P."/>
            <person name="Lapidus A."/>
        </authorList>
    </citation>
    <scope>NUCLEOTIDE SEQUENCE [LARGE SCALE GENOMIC DNA]</scope>
    <source>
        <strain evidence="10">DSM 17093 / CIP 108686 / LMG 22925 / RQ-24</strain>
    </source>
</reference>
<dbReference type="RefSeq" id="WP_013177648.1">
    <property type="nucleotide sequence ID" value="NC_014221.1"/>
</dbReference>
<dbReference type="PANTHER" id="PTHR30472">
    <property type="entry name" value="FERRIC ENTEROBACTIN TRANSPORT SYSTEM PERMEASE PROTEIN"/>
    <property type="match status" value="1"/>
</dbReference>
<keyword evidence="5 8" id="KW-0812">Transmembrane</keyword>
<comment type="subcellular location">
    <subcellularLocation>
        <location evidence="1">Cell membrane</location>
        <topology evidence="1">Multi-pass membrane protein</topology>
    </subcellularLocation>
</comment>
<sequence length="344" mass="35275">MNRSLEPASPDVRSRPLAATLLMLGCLAALAAGLVWSVSVGAATIDLKTVWAAVFTPNPELTAHQIIQEVRLPRVLSGAMVGASFAVAGAIMQGMTRNPLADPSILGLNAGASLFLVLTFVLRPGTGYTELILISFCGAGFGAALVYGVGSLARGGLTPVKLALAGAAVAALLASLTSGLIITFNLAQDVLFYTAGGLQGTRWEQVRLMLPWFGAAMVGGLALSRSVTLLSLGEDVAKGLGLRTGLVRALCTVVVLLLAGASVAVAGGVGFVGLVVPHVARALVGLDYRLILPSSALLGALLLVLADLGARMVNPPFETPVGLLTALVGVPFFLYLARRDKRGM</sequence>
<dbReference type="GO" id="GO:0033214">
    <property type="term" value="P:siderophore-iron import into cell"/>
    <property type="evidence" value="ECO:0007669"/>
    <property type="project" value="TreeGrafter"/>
</dbReference>
<feature type="transmembrane region" description="Helical" evidence="8">
    <location>
        <begin position="75"/>
        <end position="92"/>
    </location>
</feature>
<proteinExistence type="inferred from homology"/>
<dbReference type="Pfam" id="PF01032">
    <property type="entry name" value="FecCD"/>
    <property type="match status" value="1"/>
</dbReference>
<evidence type="ECO:0000313" key="10">
    <source>
        <dbReference type="Proteomes" id="UP000000379"/>
    </source>
</evidence>
<dbReference type="CDD" id="cd06550">
    <property type="entry name" value="TM_ABC_iron-siderophores_like"/>
    <property type="match status" value="1"/>
</dbReference>
<dbReference type="GO" id="GO:0022857">
    <property type="term" value="F:transmembrane transporter activity"/>
    <property type="evidence" value="ECO:0007669"/>
    <property type="project" value="InterPro"/>
</dbReference>
<dbReference type="AlphaFoldDB" id="D7CW14"/>
<protein>
    <submittedName>
        <fullName evidence="9">Transport system permease protein</fullName>
    </submittedName>
</protein>
<feature type="transmembrane region" description="Helical" evidence="8">
    <location>
        <begin position="247"/>
        <end position="276"/>
    </location>
</feature>
<reference evidence="10" key="1">
    <citation type="submission" date="2010-05" db="EMBL/GenBank/DDBJ databases">
        <title>The complete genome of Truepera radiovictris DSM 17093.</title>
        <authorList>
            <consortium name="US DOE Joint Genome Institute (JGI-PGF)"/>
            <person name="Lucas S."/>
            <person name="Copeland A."/>
            <person name="Lapidus A."/>
            <person name="Glavina del Rio T."/>
            <person name="Dalin E."/>
            <person name="Tice H."/>
            <person name="Bruce D."/>
            <person name="Goodwin L."/>
            <person name="Pitluck S."/>
            <person name="Kyrpides N."/>
            <person name="Mavromatis K."/>
            <person name="Ovchinnikova G."/>
            <person name="Munk A.C."/>
            <person name="Detter J.C."/>
            <person name="Han C."/>
            <person name="Tapia R."/>
            <person name="Land M."/>
            <person name="Hauser L."/>
            <person name="Markowitz V."/>
            <person name="Cheng J.-F."/>
            <person name="Hugenholtz P."/>
            <person name="Woyke T."/>
            <person name="Wu D."/>
            <person name="Tindall B."/>
            <person name="Pomrenke H.G."/>
            <person name="Brambilla E."/>
            <person name="Klenk H.-P."/>
            <person name="Eisen J.A."/>
        </authorList>
    </citation>
    <scope>NUCLEOTIDE SEQUENCE [LARGE SCALE GENOMIC DNA]</scope>
    <source>
        <strain evidence="10">DSM 17093 / CIP 108686 / LMG 22925 / RQ-24</strain>
    </source>
</reference>
<keyword evidence="6 8" id="KW-1133">Transmembrane helix</keyword>
<dbReference type="OrthoDB" id="9811721at2"/>
<keyword evidence="3" id="KW-0813">Transport</keyword>
<dbReference type="Proteomes" id="UP000000379">
    <property type="component" value="Chromosome"/>
</dbReference>
<evidence type="ECO:0000256" key="4">
    <source>
        <dbReference type="ARBA" id="ARBA00022475"/>
    </source>
</evidence>
<dbReference type="SUPFAM" id="SSF81345">
    <property type="entry name" value="ABC transporter involved in vitamin B12 uptake, BtuC"/>
    <property type="match status" value="1"/>
</dbReference>
<dbReference type="STRING" id="649638.Trad_1152"/>
<accession>D7CW14</accession>
<dbReference type="HOGENOM" id="CLU_013016_1_0_0"/>
<dbReference type="PROSITE" id="PS51257">
    <property type="entry name" value="PROKAR_LIPOPROTEIN"/>
    <property type="match status" value="1"/>
</dbReference>
<dbReference type="InterPro" id="IPR037294">
    <property type="entry name" value="ABC_BtuC-like"/>
</dbReference>
<feature type="transmembrane region" description="Helical" evidence="8">
    <location>
        <begin position="162"/>
        <end position="187"/>
    </location>
</feature>
<feature type="transmembrane region" description="Helical" evidence="8">
    <location>
        <begin position="17"/>
        <end position="38"/>
    </location>
</feature>
<feature type="transmembrane region" description="Helical" evidence="8">
    <location>
        <begin position="288"/>
        <end position="308"/>
    </location>
</feature>
<evidence type="ECO:0000256" key="5">
    <source>
        <dbReference type="ARBA" id="ARBA00022692"/>
    </source>
</evidence>
<evidence type="ECO:0000256" key="1">
    <source>
        <dbReference type="ARBA" id="ARBA00004651"/>
    </source>
</evidence>
<feature type="transmembrane region" description="Helical" evidence="8">
    <location>
        <begin position="104"/>
        <end position="122"/>
    </location>
</feature>
<organism evidence="9 10">
    <name type="scientific">Truepera radiovictrix (strain DSM 17093 / CIP 108686 / LMG 22925 / RQ-24)</name>
    <dbReference type="NCBI Taxonomy" id="649638"/>
    <lineage>
        <taxon>Bacteria</taxon>
        <taxon>Thermotogati</taxon>
        <taxon>Deinococcota</taxon>
        <taxon>Deinococci</taxon>
        <taxon>Trueperales</taxon>
        <taxon>Trueperaceae</taxon>
        <taxon>Truepera</taxon>
    </lineage>
</organism>
<gene>
    <name evidence="9" type="ordered locus">Trad_1152</name>
</gene>
<comment type="similarity">
    <text evidence="2">Belongs to the binding-protein-dependent transport system permease family. FecCD subfamily.</text>
</comment>
<name>D7CW14_TRURR</name>
<feature type="transmembrane region" description="Helical" evidence="8">
    <location>
        <begin position="320"/>
        <end position="337"/>
    </location>
</feature>
<dbReference type="InterPro" id="IPR000522">
    <property type="entry name" value="ABC_transptr_permease_BtuC"/>
</dbReference>
<dbReference type="PANTHER" id="PTHR30472:SF1">
    <property type="entry name" value="FE(3+) DICITRATE TRANSPORT SYSTEM PERMEASE PROTEIN FECC-RELATED"/>
    <property type="match status" value="1"/>
</dbReference>
<keyword evidence="10" id="KW-1185">Reference proteome</keyword>
<dbReference type="Gene3D" id="1.10.3470.10">
    <property type="entry name" value="ABC transporter involved in vitamin B12 uptake, BtuC"/>
    <property type="match status" value="1"/>
</dbReference>
<dbReference type="GO" id="GO:0005886">
    <property type="term" value="C:plasma membrane"/>
    <property type="evidence" value="ECO:0007669"/>
    <property type="project" value="UniProtKB-SubCell"/>
</dbReference>
<dbReference type="EMBL" id="CP002049">
    <property type="protein sequence ID" value="ADI14277.1"/>
    <property type="molecule type" value="Genomic_DNA"/>
</dbReference>
<evidence type="ECO:0000256" key="6">
    <source>
        <dbReference type="ARBA" id="ARBA00022989"/>
    </source>
</evidence>
<keyword evidence="7 8" id="KW-0472">Membrane</keyword>
<evidence type="ECO:0000313" key="9">
    <source>
        <dbReference type="EMBL" id="ADI14277.1"/>
    </source>
</evidence>
<dbReference type="eggNOG" id="COG0609">
    <property type="taxonomic scope" value="Bacteria"/>
</dbReference>
<evidence type="ECO:0000256" key="2">
    <source>
        <dbReference type="ARBA" id="ARBA00007935"/>
    </source>
</evidence>
<dbReference type="KEGG" id="tra:Trad_1152"/>
<evidence type="ECO:0000256" key="8">
    <source>
        <dbReference type="SAM" id="Phobius"/>
    </source>
</evidence>
<evidence type="ECO:0000256" key="3">
    <source>
        <dbReference type="ARBA" id="ARBA00022448"/>
    </source>
</evidence>
<keyword evidence="4" id="KW-1003">Cell membrane</keyword>
<evidence type="ECO:0000256" key="7">
    <source>
        <dbReference type="ARBA" id="ARBA00023136"/>
    </source>
</evidence>
<feature type="transmembrane region" description="Helical" evidence="8">
    <location>
        <begin position="131"/>
        <end position="150"/>
    </location>
</feature>